<protein>
    <submittedName>
        <fullName evidence="5">Glycosyltransferase</fullName>
    </submittedName>
</protein>
<dbReference type="RefSeq" id="WP_202017587.1">
    <property type="nucleotide sequence ID" value="NZ_JAEHNR010000017.1"/>
</dbReference>
<sequence>MKINDIDVSVIQKAQNSCPQISVIIRCKNESKSIAKCIEAILNQRVNAQFEIIIIDSGSTDDTVKIAQKYNVTIYSIPSSQFQFGSSINLGIELAQTEYCVFVSAHAIPANSKWLSSLVKPMQEDKNIAGTFGRQLYHINSDFIQKRCIDETFGKKQKLYTVSSGSFKQNLKNISFSNASSCVRRDIALKIKFSDVIASEDREWAYRVMKKGYKILYVSDSLIYHVHNETPDQWYKRIYINSLALHQFAGIKINWVEMAPLAFWKIFKDMKYCKDNNISVDNTVIKKSIKYEYLYALAHYKGSHK</sequence>
<keyword evidence="6" id="KW-1185">Reference proteome</keyword>
<evidence type="ECO:0000256" key="1">
    <source>
        <dbReference type="ARBA" id="ARBA00006739"/>
    </source>
</evidence>
<dbReference type="Proteomes" id="UP000640912">
    <property type="component" value="Unassembled WGS sequence"/>
</dbReference>
<evidence type="ECO:0000313" key="6">
    <source>
        <dbReference type="Proteomes" id="UP000640912"/>
    </source>
</evidence>
<feature type="domain" description="Glycosyltransferase 2-like" evidence="4">
    <location>
        <begin position="22"/>
        <end position="145"/>
    </location>
</feature>
<dbReference type="PANTHER" id="PTHR43630:SF1">
    <property type="entry name" value="POLY-BETA-1,6-N-ACETYL-D-GLUCOSAMINE SYNTHASE"/>
    <property type="match status" value="1"/>
</dbReference>
<dbReference type="Gene3D" id="3.90.550.10">
    <property type="entry name" value="Spore Coat Polysaccharide Biosynthesis Protein SpsA, Chain A"/>
    <property type="match status" value="1"/>
</dbReference>
<evidence type="ECO:0000313" key="5">
    <source>
        <dbReference type="EMBL" id="MBL1071374.1"/>
    </source>
</evidence>
<evidence type="ECO:0000256" key="3">
    <source>
        <dbReference type="ARBA" id="ARBA00022679"/>
    </source>
</evidence>
<evidence type="ECO:0000256" key="2">
    <source>
        <dbReference type="ARBA" id="ARBA00022676"/>
    </source>
</evidence>
<dbReference type="EMBL" id="JAEHNR010000017">
    <property type="protein sequence ID" value="MBL1071374.1"/>
    <property type="molecule type" value="Genomic_DNA"/>
</dbReference>
<dbReference type="SUPFAM" id="SSF53448">
    <property type="entry name" value="Nucleotide-diphospho-sugar transferases"/>
    <property type="match status" value="1"/>
</dbReference>
<accession>A0ABS1LTQ2</accession>
<evidence type="ECO:0000259" key="4">
    <source>
        <dbReference type="Pfam" id="PF00535"/>
    </source>
</evidence>
<comment type="similarity">
    <text evidence="1">Belongs to the glycosyltransferase 2 family.</text>
</comment>
<keyword evidence="3" id="KW-0808">Transferase</keyword>
<keyword evidence="2" id="KW-0328">Glycosyltransferase</keyword>
<gene>
    <name evidence="5" type="ORF">JEM47_02370</name>
</gene>
<dbReference type="InterPro" id="IPR029044">
    <property type="entry name" value="Nucleotide-diphossugar_trans"/>
</dbReference>
<reference evidence="5 6" key="1">
    <citation type="journal article" date="2021" name="Microorganisms">
        <title>Dual Inhibition of Salmonella enterica and Clostridium perfringens by New Probiotic Candidates Isolated from Chicken Intestinal Mucosa.</title>
        <authorList>
            <person name="Lone A."/>
            <person name="Mottawea W."/>
            <person name="Ait Chait Y."/>
            <person name="Hammami R."/>
        </authorList>
    </citation>
    <scope>NUCLEOTIDE SEQUENCE [LARGE SCALE GENOMIC DNA]</scope>
    <source>
        <strain evidence="5 6">A12</strain>
    </source>
</reference>
<organism evidence="5 6">
    <name type="scientific">Lactobacillus kitasatonis</name>
    <dbReference type="NCBI Taxonomy" id="237446"/>
    <lineage>
        <taxon>Bacteria</taxon>
        <taxon>Bacillati</taxon>
        <taxon>Bacillota</taxon>
        <taxon>Bacilli</taxon>
        <taxon>Lactobacillales</taxon>
        <taxon>Lactobacillaceae</taxon>
        <taxon>Lactobacillus</taxon>
    </lineage>
</organism>
<name>A0ABS1LTQ2_9LACO</name>
<dbReference type="PANTHER" id="PTHR43630">
    <property type="entry name" value="POLY-BETA-1,6-N-ACETYL-D-GLUCOSAMINE SYNTHASE"/>
    <property type="match status" value="1"/>
</dbReference>
<dbReference type="InterPro" id="IPR001173">
    <property type="entry name" value="Glyco_trans_2-like"/>
</dbReference>
<comment type="caution">
    <text evidence="5">The sequence shown here is derived from an EMBL/GenBank/DDBJ whole genome shotgun (WGS) entry which is preliminary data.</text>
</comment>
<dbReference type="Pfam" id="PF00535">
    <property type="entry name" value="Glycos_transf_2"/>
    <property type="match status" value="1"/>
</dbReference>
<proteinExistence type="inferred from homology"/>